<sequence>MNLVQRLGITTLSIATLVALSAAPLIASADNDRVREVRDLRPLTQRVEVAISHSGQALVRGAQVSAISGSTITAVTTAGASTLTWTVATDGSTTFLAASGGGSSLSQIAVGHTISFAGALSGTGLNVKATAVKNWTVGANERSVSGAVQSINSAGTSFVIGNGNDNKKLATVQLSGSTVITLNGATTSFTSIATGNKVKATGTANADGTVLTATSVIIMRPAISLRDSDLGKNIRQWFSNHGLGIFDKSGKDKKDD</sequence>
<protein>
    <recommendedName>
        <fullName evidence="2">DUF5666 domain-containing protein</fullName>
    </recommendedName>
</protein>
<dbReference type="Pfam" id="PF18914">
    <property type="entry name" value="DUF5666"/>
    <property type="match status" value="1"/>
</dbReference>
<evidence type="ECO:0000313" key="4">
    <source>
        <dbReference type="Proteomes" id="UP000176863"/>
    </source>
</evidence>
<organism evidence="3 4">
    <name type="scientific">Candidatus Kaiserbacteria bacterium RIFCSPHIGHO2_01_FULL_53_29</name>
    <dbReference type="NCBI Taxonomy" id="1798480"/>
    <lineage>
        <taxon>Bacteria</taxon>
        <taxon>Candidatus Kaiseribacteriota</taxon>
    </lineage>
</organism>
<dbReference type="AlphaFoldDB" id="A0A1F6CTH3"/>
<name>A0A1F6CTH3_9BACT</name>
<evidence type="ECO:0000313" key="3">
    <source>
        <dbReference type="EMBL" id="OGG52479.1"/>
    </source>
</evidence>
<reference evidence="3 4" key="1">
    <citation type="journal article" date="2016" name="Nat. Commun.">
        <title>Thousands of microbial genomes shed light on interconnected biogeochemical processes in an aquifer system.</title>
        <authorList>
            <person name="Anantharaman K."/>
            <person name="Brown C.T."/>
            <person name="Hug L.A."/>
            <person name="Sharon I."/>
            <person name="Castelle C.J."/>
            <person name="Probst A.J."/>
            <person name="Thomas B.C."/>
            <person name="Singh A."/>
            <person name="Wilkins M.J."/>
            <person name="Karaoz U."/>
            <person name="Brodie E.L."/>
            <person name="Williams K.H."/>
            <person name="Hubbard S.S."/>
            <person name="Banfield J.F."/>
        </authorList>
    </citation>
    <scope>NUCLEOTIDE SEQUENCE [LARGE SCALE GENOMIC DNA]</scope>
</reference>
<evidence type="ECO:0000256" key="1">
    <source>
        <dbReference type="SAM" id="SignalP"/>
    </source>
</evidence>
<dbReference type="Proteomes" id="UP000176863">
    <property type="component" value="Unassembled WGS sequence"/>
</dbReference>
<proteinExistence type="predicted"/>
<gene>
    <name evidence="3" type="ORF">A2851_05585</name>
</gene>
<dbReference type="EMBL" id="MFKT01000029">
    <property type="protein sequence ID" value="OGG52479.1"/>
    <property type="molecule type" value="Genomic_DNA"/>
</dbReference>
<dbReference type="STRING" id="1798480.A2851_05585"/>
<evidence type="ECO:0000259" key="2">
    <source>
        <dbReference type="Pfam" id="PF18914"/>
    </source>
</evidence>
<accession>A0A1F6CTH3</accession>
<dbReference type="InterPro" id="IPR043724">
    <property type="entry name" value="DUF5666"/>
</dbReference>
<keyword evidence="1" id="KW-0732">Signal</keyword>
<feature type="domain" description="DUF5666" evidence="2">
    <location>
        <begin position="146"/>
        <end position="216"/>
    </location>
</feature>
<feature type="chain" id="PRO_5009523549" description="DUF5666 domain-containing protein" evidence="1">
    <location>
        <begin position="30"/>
        <end position="256"/>
    </location>
</feature>
<feature type="signal peptide" evidence="1">
    <location>
        <begin position="1"/>
        <end position="29"/>
    </location>
</feature>
<comment type="caution">
    <text evidence="3">The sequence shown here is derived from an EMBL/GenBank/DDBJ whole genome shotgun (WGS) entry which is preliminary data.</text>
</comment>